<evidence type="ECO:0000313" key="1">
    <source>
        <dbReference type="EMBL" id="PSJ07339.1"/>
    </source>
</evidence>
<gene>
    <name evidence="1" type="ORF">C7K55_00945</name>
</gene>
<name>A0A2P7N1K6_9CYAN</name>
<dbReference type="RefSeq" id="WP_106501525.1">
    <property type="nucleotide sequence ID" value="NZ_PXXO01000001.1"/>
</dbReference>
<evidence type="ECO:0008006" key="3">
    <source>
        <dbReference type="Google" id="ProtNLM"/>
    </source>
</evidence>
<reference evidence="1 2" key="1">
    <citation type="journal article" date="2018" name="Environ. Microbiol.">
        <title>Ecological and genomic features of two widespread freshwater picocyanobacteria.</title>
        <authorList>
            <person name="Cabello-Yeves P.J."/>
            <person name="Picazo A."/>
            <person name="Camacho A."/>
            <person name="Callieri C."/>
            <person name="Rosselli R."/>
            <person name="Roda-Garcia J.J."/>
            <person name="Coutinho F.H."/>
            <person name="Rodriguez-Valera F."/>
        </authorList>
    </citation>
    <scope>NUCLEOTIDE SEQUENCE [LARGE SCALE GENOMIC DNA]</scope>
    <source>
        <strain evidence="1 2">Tous</strain>
    </source>
</reference>
<dbReference type="AlphaFoldDB" id="A0A2P7N1K6"/>
<accession>A0A2P7N1K6</accession>
<proteinExistence type="predicted"/>
<dbReference type="Proteomes" id="UP000243002">
    <property type="component" value="Unassembled WGS sequence"/>
</dbReference>
<evidence type="ECO:0000313" key="2">
    <source>
        <dbReference type="Proteomes" id="UP000243002"/>
    </source>
</evidence>
<dbReference type="InterPro" id="IPR021483">
    <property type="entry name" value="DUF3136"/>
</dbReference>
<organism evidence="1 2">
    <name type="scientific">Cyanobium usitatum str. Tous</name>
    <dbReference type="NCBI Taxonomy" id="2116684"/>
    <lineage>
        <taxon>Bacteria</taxon>
        <taxon>Bacillati</taxon>
        <taxon>Cyanobacteriota</taxon>
        <taxon>Cyanophyceae</taxon>
        <taxon>Synechococcales</taxon>
        <taxon>Prochlorococcaceae</taxon>
        <taxon>Cyanobium</taxon>
    </lineage>
</organism>
<sequence length="74" mass="8307">MTVAPKPTIGELEAGYSGCCKALRLLIREGRSLEAIKRTVAWDRLSLLHSCLPTRYKAPDYLYALLKREVTEAV</sequence>
<comment type="caution">
    <text evidence="1">The sequence shown here is derived from an EMBL/GenBank/DDBJ whole genome shotgun (WGS) entry which is preliminary data.</text>
</comment>
<dbReference type="Pfam" id="PF11334">
    <property type="entry name" value="DUF3136"/>
    <property type="match status" value="1"/>
</dbReference>
<protein>
    <recommendedName>
        <fullName evidence="3">DUF3136 domain-containing protein</fullName>
    </recommendedName>
</protein>
<dbReference type="OrthoDB" id="560739at2"/>
<dbReference type="EMBL" id="PXXO01000001">
    <property type="protein sequence ID" value="PSJ07339.1"/>
    <property type="molecule type" value="Genomic_DNA"/>
</dbReference>
<keyword evidence="2" id="KW-1185">Reference proteome</keyword>